<keyword evidence="6" id="KW-0479">Metal-binding</keyword>
<feature type="region of interest" description="Disordered" evidence="7">
    <location>
        <begin position="292"/>
        <end position="391"/>
    </location>
</feature>
<dbReference type="InterPro" id="IPR000679">
    <property type="entry name" value="Znf_GATA"/>
</dbReference>
<evidence type="ECO:0000256" key="6">
    <source>
        <dbReference type="PROSITE-ProRule" id="PRU00094"/>
    </source>
</evidence>
<keyword evidence="2" id="KW-0805">Transcription regulation</keyword>
<evidence type="ECO:0000313" key="9">
    <source>
        <dbReference type="EMBL" id="MXQ93391.1"/>
    </source>
</evidence>
<dbReference type="Pfam" id="PF00320">
    <property type="entry name" value="GATA"/>
    <property type="match status" value="1"/>
</dbReference>
<dbReference type="Gene3D" id="6.10.250.1650">
    <property type="match status" value="1"/>
</dbReference>
<feature type="region of interest" description="Disordered" evidence="7">
    <location>
        <begin position="815"/>
        <end position="835"/>
    </location>
</feature>
<feature type="compositionally biased region" description="Polar residues" evidence="7">
    <location>
        <begin position="446"/>
        <end position="462"/>
    </location>
</feature>
<comment type="caution">
    <text evidence="9">The sequence shown here is derived from an EMBL/GenBank/DDBJ whole genome shotgun (WGS) entry which is preliminary data.</text>
</comment>
<evidence type="ECO:0000256" key="5">
    <source>
        <dbReference type="ARBA" id="ARBA00023242"/>
    </source>
</evidence>
<dbReference type="EMBL" id="VBQZ03000093">
    <property type="protein sequence ID" value="MXQ93391.1"/>
    <property type="molecule type" value="Genomic_DNA"/>
</dbReference>
<evidence type="ECO:0000256" key="2">
    <source>
        <dbReference type="ARBA" id="ARBA00023015"/>
    </source>
</evidence>
<feature type="domain" description="GATA-type" evidence="8">
    <location>
        <begin position="662"/>
        <end position="692"/>
    </location>
</feature>
<reference evidence="9" key="1">
    <citation type="submission" date="2019-10" db="EMBL/GenBank/DDBJ databases">
        <title>The sequence and de novo assembly of the wild yak genome.</title>
        <authorList>
            <person name="Liu Y."/>
        </authorList>
    </citation>
    <scope>NUCLEOTIDE SEQUENCE [LARGE SCALE GENOMIC DNA]</scope>
    <source>
        <strain evidence="9">WY2019</strain>
    </source>
</reference>
<feature type="region of interest" description="Disordered" evidence="7">
    <location>
        <begin position="420"/>
        <end position="488"/>
    </location>
</feature>
<dbReference type="Pfam" id="PF16563">
    <property type="entry name" value="P66_CC"/>
    <property type="match status" value="1"/>
</dbReference>
<feature type="compositionally biased region" description="Polar residues" evidence="7">
    <location>
        <begin position="420"/>
        <end position="438"/>
    </location>
</feature>
<evidence type="ECO:0000256" key="4">
    <source>
        <dbReference type="ARBA" id="ARBA00023163"/>
    </source>
</evidence>
<organism evidence="9 10">
    <name type="scientific">Bos mutus</name>
    <name type="common">wild yak</name>
    <dbReference type="NCBI Taxonomy" id="72004"/>
    <lineage>
        <taxon>Eukaryota</taxon>
        <taxon>Metazoa</taxon>
        <taxon>Chordata</taxon>
        <taxon>Craniata</taxon>
        <taxon>Vertebrata</taxon>
        <taxon>Euteleostomi</taxon>
        <taxon>Mammalia</taxon>
        <taxon>Eutheria</taxon>
        <taxon>Laurasiatheria</taxon>
        <taxon>Artiodactyla</taxon>
        <taxon>Ruminantia</taxon>
        <taxon>Pecora</taxon>
        <taxon>Bovidae</taxon>
        <taxon>Bovinae</taxon>
        <taxon>Bos</taxon>
    </lineage>
</organism>
<dbReference type="PANTHER" id="PTHR13455">
    <property type="entry name" value="TRANSCRIPTIONAL REPRESSOR P66-RELATED"/>
    <property type="match status" value="1"/>
</dbReference>
<keyword evidence="4" id="KW-0804">Transcription</keyword>
<evidence type="ECO:0000259" key="8">
    <source>
        <dbReference type="PROSITE" id="PS50114"/>
    </source>
</evidence>
<evidence type="ECO:0000256" key="3">
    <source>
        <dbReference type="ARBA" id="ARBA00023054"/>
    </source>
</evidence>
<keyword evidence="6" id="KW-0863">Zinc-finger</keyword>
<keyword evidence="3" id="KW-0175">Coiled coil</keyword>
<feature type="compositionally biased region" description="Polar residues" evidence="7">
    <location>
        <begin position="477"/>
        <end position="488"/>
    </location>
</feature>
<comment type="subcellular location">
    <subcellularLocation>
        <location evidence="1">Nucleus</location>
    </subcellularLocation>
</comment>
<evidence type="ECO:0000256" key="7">
    <source>
        <dbReference type="SAM" id="MobiDB-lite"/>
    </source>
</evidence>
<evidence type="ECO:0000256" key="1">
    <source>
        <dbReference type="ARBA" id="ARBA00004123"/>
    </source>
</evidence>
<protein>
    <recommendedName>
        <fullName evidence="8">GATA-type domain-containing protein</fullName>
    </recommendedName>
</protein>
<feature type="compositionally biased region" description="Basic and acidic residues" evidence="7">
    <location>
        <begin position="336"/>
        <end position="349"/>
    </location>
</feature>
<dbReference type="GO" id="GO:0016581">
    <property type="term" value="C:NuRD complex"/>
    <property type="evidence" value="ECO:0007669"/>
    <property type="project" value="TreeGrafter"/>
</dbReference>
<proteinExistence type="predicted"/>
<dbReference type="GO" id="GO:0008270">
    <property type="term" value="F:zinc ion binding"/>
    <property type="evidence" value="ECO:0007669"/>
    <property type="project" value="UniProtKB-KW"/>
</dbReference>
<gene>
    <name evidence="9" type="ORF">E5288_WYG021099</name>
</gene>
<name>A0A6B0RW29_9CETA</name>
<dbReference type="GO" id="GO:0043565">
    <property type="term" value="F:sequence-specific DNA binding"/>
    <property type="evidence" value="ECO:0007669"/>
    <property type="project" value="InterPro"/>
</dbReference>
<accession>A0A6B0RW29</accession>
<dbReference type="AlphaFoldDB" id="A0A6B0RW29"/>
<dbReference type="InterPro" id="IPR040386">
    <property type="entry name" value="P66"/>
</dbReference>
<sequence length="884" mass="95452">MAVGWAVEEARGVLQEIHMAFALYLTAHQCRLKSTTKENSDLQQRTKQSIFQNSGLTAAPLELQTLLVCPETGLMLGVKDQNGYDVQKNKQGKANADDLVNSLHIYISEWLLHQGLKDLMKGSSPPHAHRLVAGQDLPPIPSPRHRSLGGPVTTASMPVIPKVLLLPSTETGCELGEGYPWLLVTDQAPQYCRSSLPGSGITQILTAVNSSWFFAFFGSLNYCVHKVVKMSVVAGVKVFVSEEVWVEVVEFRMTEEACRTRSQKRALERDPVEDDVESKKIKMERGVLASDLNADGDTRVTPESGAGPAQGLLRGTEATAMGRGEGQVGDGPVDMRTTHSDMKSERRPPSPDVIVLSDNEQPASPRVNGLTEEPPKETSAEALMKSSPEERERMIKQLKEELRLEEAKLVLLKKLRQSQIQKETPTQKPAGSTGSSVTTPPPLVRGTQNIPSGKPSLQTSSARMPGSVIPPPLVRGGQQTSSKLGPQANSQVVMPPLVRGAQQIHNIRQHSSTGPPPLLLAPRASVPSVQIQGQRIIQQGLIRVANVPNTSLLVNIPQPSPASLKGTTATSAQANSTPSSVASVVTAADSPASRQAAAKLALRKQLEKTLLEIPPPKPPAPEMNFLPSAANNEFIYLVGLEEVVQNLLETQAGRMSAAVVLSREPYMCAQCKTDFTCRWREEKGGTIMCENCMASNQKKALKVEHTSRLKAAFVKALQQEQEIEQRLLQQGAAPAQAKAEPASAPHPVLKQVIKPRRKLAFRSGEARDWSNGAVLQASSQLSRGSATTPRGILHTFSQSPKLQNAASATTLVGRTGRHSERAVSAGKGSTTSNWKKAPLSTGGALAFVSPSLAVHKTSSAVDRQREYLLDMIPPRSIPQSATWK</sequence>
<dbReference type="PROSITE" id="PS50114">
    <property type="entry name" value="GATA_ZN_FINGER_2"/>
    <property type="match status" value="1"/>
</dbReference>
<keyword evidence="5" id="KW-0539">Nucleus</keyword>
<dbReference type="Proteomes" id="UP000322234">
    <property type="component" value="Unassembled WGS sequence"/>
</dbReference>
<evidence type="ECO:0000313" key="10">
    <source>
        <dbReference type="Proteomes" id="UP000322234"/>
    </source>
</evidence>
<dbReference type="InterPro" id="IPR032346">
    <property type="entry name" value="P66_CC"/>
</dbReference>
<dbReference type="PANTHER" id="PTHR13455:SF3">
    <property type="entry name" value="TRANSCRIPTIONAL REPRESSOR P66-ALPHA"/>
    <property type="match status" value="1"/>
</dbReference>
<keyword evidence="10" id="KW-1185">Reference proteome</keyword>
<keyword evidence="6" id="KW-0862">Zinc</keyword>
<dbReference type="PROSITE" id="PS00344">
    <property type="entry name" value="GATA_ZN_FINGER_1"/>
    <property type="match status" value="1"/>
</dbReference>
<dbReference type="GO" id="GO:0000122">
    <property type="term" value="P:negative regulation of transcription by RNA polymerase II"/>
    <property type="evidence" value="ECO:0007669"/>
    <property type="project" value="InterPro"/>
</dbReference>